<keyword evidence="5 8" id="KW-0472">Membrane</keyword>
<evidence type="ECO:0000256" key="1">
    <source>
        <dbReference type="ARBA" id="ARBA00004651"/>
    </source>
</evidence>
<keyword evidence="6" id="KW-0675">Receptor</keyword>
<dbReference type="InterPro" id="IPR052192">
    <property type="entry name" value="Insect_Ionotropic_Sensory_Rcpt"/>
</dbReference>
<evidence type="ECO:0000256" key="3">
    <source>
        <dbReference type="ARBA" id="ARBA00022692"/>
    </source>
</evidence>
<keyword evidence="10" id="KW-1185">Reference proteome</keyword>
<evidence type="ECO:0000313" key="9">
    <source>
        <dbReference type="EMBL" id="KAL3779463.1"/>
    </source>
</evidence>
<dbReference type="PANTHER" id="PTHR42643">
    <property type="entry name" value="IONOTROPIC RECEPTOR 20A-RELATED"/>
    <property type="match status" value="1"/>
</dbReference>
<evidence type="ECO:0000256" key="8">
    <source>
        <dbReference type="SAM" id="Phobius"/>
    </source>
</evidence>
<dbReference type="SUPFAM" id="SSF53850">
    <property type="entry name" value="Periplasmic binding protein-like II"/>
    <property type="match status" value="1"/>
</dbReference>
<dbReference type="Gene3D" id="3.40.190.10">
    <property type="entry name" value="Periplasmic binding protein-like II"/>
    <property type="match status" value="1"/>
</dbReference>
<organism evidence="9 10">
    <name type="scientific">Cyclotella atomus</name>
    <dbReference type="NCBI Taxonomy" id="382360"/>
    <lineage>
        <taxon>Eukaryota</taxon>
        <taxon>Sar</taxon>
        <taxon>Stramenopiles</taxon>
        <taxon>Ochrophyta</taxon>
        <taxon>Bacillariophyta</taxon>
        <taxon>Coscinodiscophyceae</taxon>
        <taxon>Thalassiosirophycidae</taxon>
        <taxon>Stephanodiscales</taxon>
        <taxon>Stephanodiscaceae</taxon>
        <taxon>Cyclotella</taxon>
    </lineage>
</organism>
<comment type="subcellular location">
    <subcellularLocation>
        <location evidence="1">Cell membrane</location>
        <topology evidence="1">Multi-pass membrane protein</topology>
    </subcellularLocation>
</comment>
<dbReference type="Proteomes" id="UP001530400">
    <property type="component" value="Unassembled WGS sequence"/>
</dbReference>
<comment type="caution">
    <text evidence="9">The sequence shown here is derived from an EMBL/GenBank/DDBJ whole genome shotgun (WGS) entry which is preliminary data.</text>
</comment>
<evidence type="ECO:0000256" key="2">
    <source>
        <dbReference type="ARBA" id="ARBA00022475"/>
    </source>
</evidence>
<evidence type="ECO:0000256" key="5">
    <source>
        <dbReference type="ARBA" id="ARBA00023136"/>
    </source>
</evidence>
<dbReference type="PANTHER" id="PTHR42643:SF24">
    <property type="entry name" value="IONOTROPIC RECEPTOR 60A"/>
    <property type="match status" value="1"/>
</dbReference>
<accession>A0ABD3NVS7</accession>
<evidence type="ECO:0000256" key="6">
    <source>
        <dbReference type="ARBA" id="ARBA00023170"/>
    </source>
</evidence>
<evidence type="ECO:0000256" key="4">
    <source>
        <dbReference type="ARBA" id="ARBA00022989"/>
    </source>
</evidence>
<name>A0ABD3NVS7_9STRA</name>
<gene>
    <name evidence="9" type="ORF">ACHAWO_006448</name>
</gene>
<reference evidence="9 10" key="1">
    <citation type="submission" date="2024-10" db="EMBL/GenBank/DDBJ databases">
        <title>Updated reference genomes for cyclostephanoid diatoms.</title>
        <authorList>
            <person name="Roberts W.R."/>
            <person name="Alverson A.J."/>
        </authorList>
    </citation>
    <scope>NUCLEOTIDE SEQUENCE [LARGE SCALE GENOMIC DNA]</scope>
    <source>
        <strain evidence="9 10">AJA010-31</strain>
    </source>
</reference>
<evidence type="ECO:0000313" key="10">
    <source>
        <dbReference type="Proteomes" id="UP001530400"/>
    </source>
</evidence>
<feature type="transmembrane region" description="Helical" evidence="8">
    <location>
        <begin position="303"/>
        <end position="322"/>
    </location>
</feature>
<keyword evidence="3 8" id="KW-0812">Transmembrane</keyword>
<dbReference type="AlphaFoldDB" id="A0ABD3NVS7"/>
<keyword evidence="7" id="KW-0325">Glycoprotein</keyword>
<evidence type="ECO:0000256" key="7">
    <source>
        <dbReference type="ARBA" id="ARBA00023180"/>
    </source>
</evidence>
<sequence length="444" mass="48550">MSNASTTTTTIASTGNIGCPCIDASQTLASLQKRSCITSSNSSGVLLTPESASCVPSTYGSNSCLQHDLLHNIVCQDLDETKTFCLRNWCYVDLQSCKLNSTERVYRSEYFGSSQQVFFQEEAGIDLYYSYTTCNSTGADWEAYKKEEATIDYVLGNIAIVSTPIYVIYPMVFKNDANSVNLGTGSPEYKDDSVPFEGVYIDYAEELMRVSNGDIAMINYTHRSNAADLGYPSSPGTATVQDVADGLIDMAIGPFWITGERLKMTAFTVPLVYDKTVLVIQNPGSQRSILSESAKVAKPFKPGLIGISGAIILTSAVLSLWFSNRNKLAEQYGKSLRDLQSNKRNVGVYGRLALDSVLQKSMVSAYVANLAAFLTRSQTTYVGTMQAVVDAGLRICAHPALQKELEIKWPDARFVFSTTGNEFNGGDYFSYNAYLLSPVLLLLT</sequence>
<keyword evidence="2" id="KW-1003">Cell membrane</keyword>
<keyword evidence="4 8" id="KW-1133">Transmembrane helix</keyword>
<protein>
    <submittedName>
        <fullName evidence="9">Uncharacterized protein</fullName>
    </submittedName>
</protein>
<proteinExistence type="predicted"/>
<dbReference type="GO" id="GO:0005886">
    <property type="term" value="C:plasma membrane"/>
    <property type="evidence" value="ECO:0007669"/>
    <property type="project" value="UniProtKB-SubCell"/>
</dbReference>
<dbReference type="EMBL" id="JALLPJ020000932">
    <property type="protein sequence ID" value="KAL3779463.1"/>
    <property type="molecule type" value="Genomic_DNA"/>
</dbReference>